<evidence type="ECO:0000313" key="3">
    <source>
        <dbReference type="Proteomes" id="UP000002411"/>
    </source>
</evidence>
<evidence type="ECO:0000256" key="1">
    <source>
        <dbReference type="SAM" id="Phobius"/>
    </source>
</evidence>
<dbReference type="STRING" id="431943.CKL_1588"/>
<gene>
    <name evidence="2" type="ordered locus">CKL_1588</name>
</gene>
<protein>
    <submittedName>
        <fullName evidence="2">Uncharacterized protein</fullName>
    </submittedName>
</protein>
<evidence type="ECO:0000313" key="2">
    <source>
        <dbReference type="EMBL" id="EDK33630.1"/>
    </source>
</evidence>
<feature type="transmembrane region" description="Helical" evidence="1">
    <location>
        <begin position="21"/>
        <end position="41"/>
    </location>
</feature>
<keyword evidence="1" id="KW-0812">Transmembrane</keyword>
<dbReference type="HOGENOM" id="CLU_1479621_0_0_9"/>
<feature type="transmembrane region" description="Helical" evidence="1">
    <location>
        <begin position="100"/>
        <end position="120"/>
    </location>
</feature>
<keyword evidence="1" id="KW-0472">Membrane</keyword>
<sequence>MKYNYEEWERMKIKGKTKFIFNFENLMIIIMFILIFLVIKGVTFRQGYLLKEFLFYVIYMIISFSVLLILAQSIKWNLYIKFFKGKSKKISTIIIKLNEILIGLLTLWVPLGIFCSIFIINPNSYILKNLTFTLNYVACFTSYILINSIVWIFIGVLLELFININFLKDNNQVYIFISKKVD</sequence>
<dbReference type="Proteomes" id="UP000002411">
    <property type="component" value="Chromosome"/>
</dbReference>
<keyword evidence="1" id="KW-1133">Transmembrane helix</keyword>
<dbReference type="RefSeq" id="WP_012101983.1">
    <property type="nucleotide sequence ID" value="NC_009706.1"/>
</dbReference>
<name>A5N8J9_CLOK5</name>
<keyword evidence="3" id="KW-1185">Reference proteome</keyword>
<feature type="transmembrane region" description="Helical" evidence="1">
    <location>
        <begin position="53"/>
        <end position="79"/>
    </location>
</feature>
<organism evidence="2 3">
    <name type="scientific">Clostridium kluyveri (strain ATCC 8527 / DSM 555 / NBRC 12016 / NCIMB 10680 / K1)</name>
    <dbReference type="NCBI Taxonomy" id="431943"/>
    <lineage>
        <taxon>Bacteria</taxon>
        <taxon>Bacillati</taxon>
        <taxon>Bacillota</taxon>
        <taxon>Clostridia</taxon>
        <taxon>Eubacteriales</taxon>
        <taxon>Clostridiaceae</taxon>
        <taxon>Clostridium</taxon>
    </lineage>
</organism>
<dbReference type="EMBL" id="CP000673">
    <property type="protein sequence ID" value="EDK33630.1"/>
    <property type="molecule type" value="Genomic_DNA"/>
</dbReference>
<feature type="transmembrane region" description="Helical" evidence="1">
    <location>
        <begin position="140"/>
        <end position="162"/>
    </location>
</feature>
<dbReference type="KEGG" id="ckl:CKL_1588"/>
<dbReference type="AlphaFoldDB" id="A5N8J9"/>
<proteinExistence type="predicted"/>
<reference evidence="2 3" key="1">
    <citation type="journal article" date="2008" name="Proc. Natl. Acad. Sci. U.S.A.">
        <title>The genome of Clostridium kluyveri, a strict anaerobe with unique metabolic features.</title>
        <authorList>
            <person name="Seedorf H."/>
            <person name="Fricke W.F."/>
            <person name="Veith B."/>
            <person name="Brueggemann H."/>
            <person name="Liesegang H."/>
            <person name="Strittmatter A."/>
            <person name="Miethke M."/>
            <person name="Buckel W."/>
            <person name="Hinderberger J."/>
            <person name="Li F."/>
            <person name="Hagemeier C."/>
            <person name="Thauer R.K."/>
            <person name="Gottschalk G."/>
        </authorList>
    </citation>
    <scope>NUCLEOTIDE SEQUENCE [LARGE SCALE GENOMIC DNA]</scope>
    <source>
        <strain evidence="3">ATCC 8527 / DSM 555 / NCIMB 10680</strain>
    </source>
</reference>
<accession>A5N8J9</accession>